<dbReference type="RefSeq" id="WP_277192599.1">
    <property type="nucleotide sequence ID" value="NZ_JAROAV010000033.1"/>
</dbReference>
<dbReference type="InterPro" id="IPR000847">
    <property type="entry name" value="LysR_HTH_N"/>
</dbReference>
<gene>
    <name evidence="6" type="ORF">P4R38_13585</name>
</gene>
<dbReference type="Pfam" id="PF00126">
    <property type="entry name" value="HTH_1"/>
    <property type="match status" value="1"/>
</dbReference>
<dbReference type="InterPro" id="IPR005119">
    <property type="entry name" value="LysR_subst-bd"/>
</dbReference>
<evidence type="ECO:0000256" key="4">
    <source>
        <dbReference type="ARBA" id="ARBA00023163"/>
    </source>
</evidence>
<keyword evidence="2" id="KW-0805">Transcription regulation</keyword>
<dbReference type="SUPFAM" id="SSF53850">
    <property type="entry name" value="Periplasmic binding protein-like II"/>
    <property type="match status" value="1"/>
</dbReference>
<evidence type="ECO:0000256" key="3">
    <source>
        <dbReference type="ARBA" id="ARBA00023125"/>
    </source>
</evidence>
<feature type="domain" description="HTH lysR-type" evidence="5">
    <location>
        <begin position="5"/>
        <end position="62"/>
    </location>
</feature>
<organism evidence="6 7">
    <name type="scientific">Luteipulveratus flavus</name>
    <dbReference type="NCBI Taxonomy" id="3031728"/>
    <lineage>
        <taxon>Bacteria</taxon>
        <taxon>Bacillati</taxon>
        <taxon>Actinomycetota</taxon>
        <taxon>Actinomycetes</taxon>
        <taxon>Micrococcales</taxon>
        <taxon>Dermacoccaceae</taxon>
        <taxon>Luteipulveratus</taxon>
    </lineage>
</organism>
<keyword evidence="3" id="KW-0238">DNA-binding</keyword>
<evidence type="ECO:0000256" key="2">
    <source>
        <dbReference type="ARBA" id="ARBA00023015"/>
    </source>
</evidence>
<evidence type="ECO:0000313" key="7">
    <source>
        <dbReference type="Proteomes" id="UP001528912"/>
    </source>
</evidence>
<dbReference type="EMBL" id="JAROAV010000033">
    <property type="protein sequence ID" value="MDF8265282.1"/>
    <property type="molecule type" value="Genomic_DNA"/>
</dbReference>
<keyword evidence="4" id="KW-0804">Transcription</keyword>
<dbReference type="Proteomes" id="UP001528912">
    <property type="component" value="Unassembled WGS sequence"/>
</dbReference>
<dbReference type="Pfam" id="PF03466">
    <property type="entry name" value="LysR_substrate"/>
    <property type="match status" value="1"/>
</dbReference>
<name>A0ABT6C8P2_9MICO</name>
<protein>
    <submittedName>
        <fullName evidence="6">LysR family transcriptional regulator</fullName>
    </submittedName>
</protein>
<dbReference type="SUPFAM" id="SSF46785">
    <property type="entry name" value="Winged helix' DNA-binding domain"/>
    <property type="match status" value="1"/>
</dbReference>
<reference evidence="6 7" key="1">
    <citation type="submission" date="2023-03" db="EMBL/GenBank/DDBJ databases">
        <title>YIM 133296 draft genome.</title>
        <authorList>
            <person name="Xiong L."/>
        </authorList>
    </citation>
    <scope>NUCLEOTIDE SEQUENCE [LARGE SCALE GENOMIC DNA]</scope>
    <source>
        <strain evidence="6 7">YIM 133296</strain>
    </source>
</reference>
<dbReference type="PROSITE" id="PS50931">
    <property type="entry name" value="HTH_LYSR"/>
    <property type="match status" value="1"/>
</dbReference>
<dbReference type="InterPro" id="IPR036390">
    <property type="entry name" value="WH_DNA-bd_sf"/>
</dbReference>
<accession>A0ABT6C8P2</accession>
<evidence type="ECO:0000313" key="6">
    <source>
        <dbReference type="EMBL" id="MDF8265282.1"/>
    </source>
</evidence>
<evidence type="ECO:0000256" key="1">
    <source>
        <dbReference type="ARBA" id="ARBA00009437"/>
    </source>
</evidence>
<dbReference type="PANTHER" id="PTHR30126:SF39">
    <property type="entry name" value="HTH-TYPE TRANSCRIPTIONAL REGULATOR CYSL"/>
    <property type="match status" value="1"/>
</dbReference>
<comment type="similarity">
    <text evidence="1">Belongs to the LysR transcriptional regulatory family.</text>
</comment>
<proteinExistence type="inferred from homology"/>
<sequence length="291" mass="30933">MSPSPSVEDLRLVLAVRRAGSVGGAARELGTTQPSASQRLARVERRCGVTLFERDTTGARPTPAGLELARQAEHVLGHLDGMYAATVAATTTRTLVVGTFASLAAAVLPALDELLPDVPIDQRIDHGDQLIAWVAEGTMDAAFVAIAEQITLPRGVLVHALGEDQLVLFRPLGVPPLSRGRLPLAGRSVAFSTYDLGAPVLQARLESLGATARRGVTLPTTLAMARRRGQPAVVPRSAVASDLREGEAVERLPFAARLRLSMVTAREHDPRLVGVLPALRRDLGLRAQRST</sequence>
<keyword evidence="7" id="KW-1185">Reference proteome</keyword>
<dbReference type="PANTHER" id="PTHR30126">
    <property type="entry name" value="HTH-TYPE TRANSCRIPTIONAL REGULATOR"/>
    <property type="match status" value="1"/>
</dbReference>
<dbReference type="Gene3D" id="3.40.190.10">
    <property type="entry name" value="Periplasmic binding protein-like II"/>
    <property type="match status" value="2"/>
</dbReference>
<dbReference type="Gene3D" id="1.10.10.10">
    <property type="entry name" value="Winged helix-like DNA-binding domain superfamily/Winged helix DNA-binding domain"/>
    <property type="match status" value="1"/>
</dbReference>
<comment type="caution">
    <text evidence="6">The sequence shown here is derived from an EMBL/GenBank/DDBJ whole genome shotgun (WGS) entry which is preliminary data.</text>
</comment>
<evidence type="ECO:0000259" key="5">
    <source>
        <dbReference type="PROSITE" id="PS50931"/>
    </source>
</evidence>
<dbReference type="InterPro" id="IPR036388">
    <property type="entry name" value="WH-like_DNA-bd_sf"/>
</dbReference>